<evidence type="ECO:0000256" key="1">
    <source>
        <dbReference type="SAM" id="MobiDB-lite"/>
    </source>
</evidence>
<gene>
    <name evidence="2" type="ORF">SISSUDRAFT_339434</name>
</gene>
<dbReference type="Pfam" id="PF12900">
    <property type="entry name" value="Pyridox_ox_2"/>
    <property type="match status" value="1"/>
</dbReference>
<dbReference type="PANTHER" id="PTHR34071:SF2">
    <property type="entry name" value="FLAVIN-NUCLEOTIDE-BINDING PROTEIN"/>
    <property type="match status" value="1"/>
</dbReference>
<organism evidence="2 3">
    <name type="scientific">Sistotremastrum suecicum HHB10207 ss-3</name>
    <dbReference type="NCBI Taxonomy" id="1314776"/>
    <lineage>
        <taxon>Eukaryota</taxon>
        <taxon>Fungi</taxon>
        <taxon>Dikarya</taxon>
        <taxon>Basidiomycota</taxon>
        <taxon>Agaricomycotina</taxon>
        <taxon>Agaricomycetes</taxon>
        <taxon>Sistotremastrales</taxon>
        <taxon>Sistotremastraceae</taxon>
        <taxon>Sistotremastrum</taxon>
    </lineage>
</organism>
<keyword evidence="3" id="KW-1185">Reference proteome</keyword>
<dbReference type="OrthoDB" id="444432at2759"/>
<reference evidence="2 3" key="1">
    <citation type="journal article" date="2016" name="Mol. Biol. Evol.">
        <title>Comparative Genomics of Early-Diverging Mushroom-Forming Fungi Provides Insights into the Origins of Lignocellulose Decay Capabilities.</title>
        <authorList>
            <person name="Nagy L.G."/>
            <person name="Riley R."/>
            <person name="Tritt A."/>
            <person name="Adam C."/>
            <person name="Daum C."/>
            <person name="Floudas D."/>
            <person name="Sun H."/>
            <person name="Yadav J.S."/>
            <person name="Pangilinan J."/>
            <person name="Larsson K.H."/>
            <person name="Matsuura K."/>
            <person name="Barry K."/>
            <person name="Labutti K."/>
            <person name="Kuo R."/>
            <person name="Ohm R.A."/>
            <person name="Bhattacharya S.S."/>
            <person name="Shirouzu T."/>
            <person name="Yoshinaga Y."/>
            <person name="Martin F.M."/>
            <person name="Grigoriev I.V."/>
            <person name="Hibbett D.S."/>
        </authorList>
    </citation>
    <scope>NUCLEOTIDE SEQUENCE [LARGE SCALE GENOMIC DNA]</scope>
    <source>
        <strain evidence="2 3">HHB10207 ss-3</strain>
    </source>
</reference>
<proteinExistence type="predicted"/>
<dbReference type="InterPro" id="IPR012349">
    <property type="entry name" value="Split_barrel_FMN-bd"/>
</dbReference>
<feature type="compositionally biased region" description="Basic and acidic residues" evidence="1">
    <location>
        <begin position="179"/>
        <end position="195"/>
    </location>
</feature>
<evidence type="ECO:0000313" key="2">
    <source>
        <dbReference type="EMBL" id="KZT44166.1"/>
    </source>
</evidence>
<dbReference type="SUPFAM" id="SSF50475">
    <property type="entry name" value="FMN-binding split barrel"/>
    <property type="match status" value="1"/>
</dbReference>
<dbReference type="Proteomes" id="UP000076798">
    <property type="component" value="Unassembled WGS sequence"/>
</dbReference>
<evidence type="ECO:0000313" key="3">
    <source>
        <dbReference type="Proteomes" id="UP000076798"/>
    </source>
</evidence>
<feature type="region of interest" description="Disordered" evidence="1">
    <location>
        <begin position="174"/>
        <end position="195"/>
    </location>
</feature>
<dbReference type="InterPro" id="IPR024747">
    <property type="entry name" value="Pyridox_Oxase-rel"/>
</dbReference>
<dbReference type="AlphaFoldDB" id="A0A166IXA9"/>
<evidence type="ECO:0008006" key="4">
    <source>
        <dbReference type="Google" id="ProtNLM"/>
    </source>
</evidence>
<dbReference type="PANTHER" id="PTHR34071">
    <property type="entry name" value="5-NITROIMIDAZOLE ANTIBIOTICS RESISTANCE PROTEIN, NIMA-FAMILY-RELATED PROTEIN-RELATED"/>
    <property type="match status" value="1"/>
</dbReference>
<protein>
    <recommendedName>
        <fullName evidence="4">Pyridoxamine 5'-phosphate oxidase family protein</fullName>
    </recommendedName>
</protein>
<accession>A0A166IXA9</accession>
<sequence>MAEEKAFDKTPLNTVGRLPARGSYDKDVIKSIIEEAKVGHVAWVDDEGLPQCIPMLGAVEDIDGDLFIYFHGYQAARFVKSLSEQGTRMAATFTLIDGYVLALSHFHHSMNYRSAVLHGFSLPFGSFAHEKGKETELKAEKFKLVVEAAVPGRWEHARTPDDTEIASTGLIRMQVETGSAKRREGGPKDEKKDLEDPALKHIWTGVVPVTRTAGAPEPMDFVNFAPPEHVLNLQ</sequence>
<dbReference type="STRING" id="1314776.A0A166IXA9"/>
<dbReference type="EMBL" id="KV428005">
    <property type="protein sequence ID" value="KZT44166.1"/>
    <property type="molecule type" value="Genomic_DNA"/>
</dbReference>
<name>A0A166IXA9_9AGAM</name>
<dbReference type="Gene3D" id="2.30.110.10">
    <property type="entry name" value="Electron Transport, Fmn-binding Protein, Chain A"/>
    <property type="match status" value="1"/>
</dbReference>